<protein>
    <recommendedName>
        <fullName evidence="4">DUF4230 domain-containing protein</fullName>
    </recommendedName>
</protein>
<dbReference type="Pfam" id="PF14014">
    <property type="entry name" value="DUF4230"/>
    <property type="match status" value="1"/>
</dbReference>
<evidence type="ECO:0000313" key="2">
    <source>
        <dbReference type="EMBL" id="KRM07120.1"/>
    </source>
</evidence>
<reference evidence="2 3" key="1">
    <citation type="journal article" date="2015" name="Genome Announc.">
        <title>Expanding the biotechnology potential of lactobacilli through comparative genomics of 213 strains and associated genera.</title>
        <authorList>
            <person name="Sun Z."/>
            <person name="Harris H.M."/>
            <person name="McCann A."/>
            <person name="Guo C."/>
            <person name="Argimon S."/>
            <person name="Zhang W."/>
            <person name="Yang X."/>
            <person name="Jeffery I.B."/>
            <person name="Cooney J.C."/>
            <person name="Kagawa T.F."/>
            <person name="Liu W."/>
            <person name="Song Y."/>
            <person name="Salvetti E."/>
            <person name="Wrobel A."/>
            <person name="Rasinkangas P."/>
            <person name="Parkhill J."/>
            <person name="Rea M.C."/>
            <person name="O'Sullivan O."/>
            <person name="Ritari J."/>
            <person name="Douillard F.P."/>
            <person name="Paul Ross R."/>
            <person name="Yang R."/>
            <person name="Briner A.E."/>
            <person name="Felis G.E."/>
            <person name="de Vos W.M."/>
            <person name="Barrangou R."/>
            <person name="Klaenhammer T.R."/>
            <person name="Caufield P.W."/>
            <person name="Cui Y."/>
            <person name="Zhang H."/>
            <person name="O'Toole P.W."/>
        </authorList>
    </citation>
    <scope>NUCLEOTIDE SEQUENCE [LARGE SCALE GENOMIC DNA]</scope>
    <source>
        <strain evidence="2 3">DSM 18630</strain>
    </source>
</reference>
<keyword evidence="3" id="KW-1185">Reference proteome</keyword>
<dbReference type="RefSeq" id="WP_057871216.1">
    <property type="nucleotide sequence ID" value="NZ_AZGB01000009.1"/>
</dbReference>
<keyword evidence="1" id="KW-0472">Membrane</keyword>
<proteinExistence type="predicted"/>
<dbReference type="GeneID" id="98318483"/>
<feature type="transmembrane region" description="Helical" evidence="1">
    <location>
        <begin position="7"/>
        <end position="25"/>
    </location>
</feature>
<accession>A0A0R1VMT9</accession>
<dbReference type="PATRIC" id="fig|1423750.3.peg.446"/>
<sequence>MKKIQQIIFWILLAIVIFGGGYLFYQHQHAAVEEQTSTANYSVKDIGQLDVENVFYDKTVNQAESGSFLGIKVGKETSLYIFHFKAQVYYDLDKAHSNYNAADKTLTVQMPQPEIKLLLKDSKYHMNYDYYKVHNSIFVKDSDDKGLKVEQQAADEVKKDILAKPDVIASAKSSARKTLTQMFARDNVKVKCVFS</sequence>
<organism evidence="2 3">
    <name type="scientific">Liquorilactobacillus ghanensis DSM 18630</name>
    <dbReference type="NCBI Taxonomy" id="1423750"/>
    <lineage>
        <taxon>Bacteria</taxon>
        <taxon>Bacillati</taxon>
        <taxon>Bacillota</taxon>
        <taxon>Bacilli</taxon>
        <taxon>Lactobacillales</taxon>
        <taxon>Lactobacillaceae</taxon>
        <taxon>Liquorilactobacillus</taxon>
    </lineage>
</organism>
<dbReference type="AlphaFoldDB" id="A0A0R1VMT9"/>
<comment type="caution">
    <text evidence="2">The sequence shown here is derived from an EMBL/GenBank/DDBJ whole genome shotgun (WGS) entry which is preliminary data.</text>
</comment>
<dbReference type="InterPro" id="IPR025324">
    <property type="entry name" value="DUF4230"/>
</dbReference>
<dbReference type="EMBL" id="AZGB01000009">
    <property type="protein sequence ID" value="KRM07120.1"/>
    <property type="molecule type" value="Genomic_DNA"/>
</dbReference>
<keyword evidence="1" id="KW-1133">Transmembrane helix</keyword>
<evidence type="ECO:0000313" key="3">
    <source>
        <dbReference type="Proteomes" id="UP000051451"/>
    </source>
</evidence>
<gene>
    <name evidence="2" type="ORF">FC89_GL000436</name>
</gene>
<name>A0A0R1VMT9_9LACO</name>
<evidence type="ECO:0008006" key="4">
    <source>
        <dbReference type="Google" id="ProtNLM"/>
    </source>
</evidence>
<evidence type="ECO:0000256" key="1">
    <source>
        <dbReference type="SAM" id="Phobius"/>
    </source>
</evidence>
<keyword evidence="1" id="KW-0812">Transmembrane</keyword>
<dbReference type="Proteomes" id="UP000051451">
    <property type="component" value="Unassembled WGS sequence"/>
</dbReference>